<sequence>MKLDRLKLHATRLAIIALAAVLLGAVVALMTHVQTLLSSDSKINLTEIVTQNKDVITSKIGLEVNNLETAANQLADIASSHTAESDPLTASFEEYCGRENGESMSVANTDGTALFSDGTLLDISGRGYFKLALEGTPNISGRVISRITGDEMFVISVPVYSQDQIIGTLQKQYTPEEMYDICSLSLFSSQGSMSIINSDGYIVISSQGGDYSQETENYYRALYARGNQDAAKQLEGDIGNGTAGFMETRENGEVRFSAYTPIETIHDWYLITSVSTTAVSPNAAVVVQLFYVILFLVVAVFAICMLLFLSYKRRQQKNLERVAFVDPVTGGSTFSRFGLDVKEAIEKNDGRQCSLVAFDIDNFKYINSYYGFDFGDRVLRTMHDAVKENLQPGEALARVSGDHFIALVFDADDARLEGILACATAQKDATIYVSAGVYDVPDPPETVNLMADKASTAALGAKSTLHRRIEHYSREHDERLARNEQMKRAVERALEQNEFVAFYQPKVNVETNSLVGAEALVRWRKEDGSLVPPLEFISMCEKTGLVIELDMAVLEKVLRFLKKNLDDGIECVPVSVNFSRLHLLDDGFIDRVADTIRRYGVPARLIEMELTESAMFDSQEAIASFVESVHEKGLCVAMDDFGSGYSSLNMLKDIPIDVLKIDQGFLRNTEDSDRLAVIFASVAQMAQNLDIDVVVEGVETADNVDLMKRNGCFVAQGYFYARPMSEDEFEPILRKGTL</sequence>
<dbReference type="PANTHER" id="PTHR33121:SF70">
    <property type="entry name" value="SIGNALING PROTEIN YKOW"/>
    <property type="match status" value="1"/>
</dbReference>
<dbReference type="CDD" id="cd01948">
    <property type="entry name" value="EAL"/>
    <property type="match status" value="1"/>
</dbReference>
<gene>
    <name evidence="9" type="ORF">CE91St30_24990</name>
</gene>
<dbReference type="Proteomes" id="UP001320544">
    <property type="component" value="Chromosome"/>
</dbReference>
<evidence type="ECO:0000313" key="10">
    <source>
        <dbReference type="Proteomes" id="UP001320544"/>
    </source>
</evidence>
<dbReference type="InterPro" id="IPR029787">
    <property type="entry name" value="Nucleotide_cyclase"/>
</dbReference>
<dbReference type="Pfam" id="PF02743">
    <property type="entry name" value="dCache_1"/>
    <property type="match status" value="1"/>
</dbReference>
<dbReference type="SMART" id="SM00052">
    <property type="entry name" value="EAL"/>
    <property type="match status" value="1"/>
</dbReference>
<dbReference type="Gene3D" id="3.20.20.450">
    <property type="entry name" value="EAL domain"/>
    <property type="match status" value="1"/>
</dbReference>
<evidence type="ECO:0000256" key="1">
    <source>
        <dbReference type="ARBA" id="ARBA00004651"/>
    </source>
</evidence>
<evidence type="ECO:0000313" key="9">
    <source>
        <dbReference type="EMBL" id="BDE97166.1"/>
    </source>
</evidence>
<keyword evidence="5 6" id="KW-0472">Membrane</keyword>
<feature type="domain" description="GGDEF" evidence="8">
    <location>
        <begin position="351"/>
        <end position="474"/>
    </location>
</feature>
<keyword evidence="10" id="KW-1185">Reference proteome</keyword>
<keyword evidence="2" id="KW-1003">Cell membrane</keyword>
<evidence type="ECO:0000256" key="2">
    <source>
        <dbReference type="ARBA" id="ARBA00022475"/>
    </source>
</evidence>
<evidence type="ECO:0000256" key="5">
    <source>
        <dbReference type="ARBA" id="ARBA00023136"/>
    </source>
</evidence>
<dbReference type="Pfam" id="PF00563">
    <property type="entry name" value="EAL"/>
    <property type="match status" value="1"/>
</dbReference>
<dbReference type="InterPro" id="IPR035919">
    <property type="entry name" value="EAL_sf"/>
</dbReference>
<dbReference type="RefSeq" id="WP_244386321.1">
    <property type="nucleotide sequence ID" value="NZ_AP025564.1"/>
</dbReference>
<name>A0ABN6MLM0_9ACTN</name>
<dbReference type="PROSITE" id="PS50883">
    <property type="entry name" value="EAL"/>
    <property type="match status" value="1"/>
</dbReference>
<dbReference type="PANTHER" id="PTHR33121">
    <property type="entry name" value="CYCLIC DI-GMP PHOSPHODIESTERASE PDEF"/>
    <property type="match status" value="1"/>
</dbReference>
<proteinExistence type="predicted"/>
<evidence type="ECO:0000256" key="4">
    <source>
        <dbReference type="ARBA" id="ARBA00022989"/>
    </source>
</evidence>
<feature type="transmembrane region" description="Helical" evidence="6">
    <location>
        <begin position="289"/>
        <end position="311"/>
    </location>
</feature>
<dbReference type="InterPro" id="IPR001633">
    <property type="entry name" value="EAL_dom"/>
</dbReference>
<dbReference type="SUPFAM" id="SSF141868">
    <property type="entry name" value="EAL domain-like"/>
    <property type="match status" value="1"/>
</dbReference>
<comment type="subcellular location">
    <subcellularLocation>
        <location evidence="1">Cell membrane</location>
        <topology evidence="1">Multi-pass membrane protein</topology>
    </subcellularLocation>
</comment>
<dbReference type="SUPFAM" id="SSF55073">
    <property type="entry name" value="Nucleotide cyclase"/>
    <property type="match status" value="1"/>
</dbReference>
<accession>A0ABN6MLM0</accession>
<feature type="domain" description="EAL" evidence="7">
    <location>
        <begin position="483"/>
        <end position="737"/>
    </location>
</feature>
<dbReference type="Pfam" id="PF00990">
    <property type="entry name" value="GGDEF"/>
    <property type="match status" value="1"/>
</dbReference>
<dbReference type="NCBIfam" id="TIGR00254">
    <property type="entry name" value="GGDEF"/>
    <property type="match status" value="1"/>
</dbReference>
<keyword evidence="4 6" id="KW-1133">Transmembrane helix</keyword>
<evidence type="ECO:0000256" key="6">
    <source>
        <dbReference type="SAM" id="Phobius"/>
    </source>
</evidence>
<dbReference type="Gene3D" id="3.30.70.270">
    <property type="match status" value="1"/>
</dbReference>
<dbReference type="InterPro" id="IPR033479">
    <property type="entry name" value="dCache_1"/>
</dbReference>
<dbReference type="PROSITE" id="PS50887">
    <property type="entry name" value="GGDEF"/>
    <property type="match status" value="1"/>
</dbReference>
<protein>
    <submittedName>
        <fullName evidence="9">Sensor domain-containing phosphodiesterase</fullName>
    </submittedName>
</protein>
<reference evidence="9 10" key="1">
    <citation type="submission" date="2022-01" db="EMBL/GenBank/DDBJ databases">
        <title>Novel bile acid biosynthetic pathways are enriched in the microbiome of centenarians.</title>
        <authorList>
            <person name="Sato Y."/>
            <person name="Atarashi K."/>
            <person name="Plichta R.D."/>
            <person name="Arai Y."/>
            <person name="Sasajima S."/>
            <person name="Kearney M.S."/>
            <person name="Suda W."/>
            <person name="Takeshita K."/>
            <person name="Sasaki T."/>
            <person name="Okamoto S."/>
            <person name="Skelly N.A."/>
            <person name="Okamura Y."/>
            <person name="Vlamakis H."/>
            <person name="Li Y."/>
            <person name="Tanoue T."/>
            <person name="Takei H."/>
            <person name="Nittono H."/>
            <person name="Narushima S."/>
            <person name="Irie J."/>
            <person name="Itoh H."/>
            <person name="Moriya K."/>
            <person name="Sugiura Y."/>
            <person name="Suematsu M."/>
            <person name="Moritoki N."/>
            <person name="Shibata S."/>
            <person name="Littman R.D."/>
            <person name="Fischbach A.M."/>
            <person name="Uwamino Y."/>
            <person name="Inoue T."/>
            <person name="Honda A."/>
            <person name="Hattori M."/>
            <person name="Murai T."/>
            <person name="Xavier J.R."/>
            <person name="Hirose N."/>
            <person name="Honda K."/>
        </authorList>
    </citation>
    <scope>NUCLEOTIDE SEQUENCE [LARGE SCALE GENOMIC DNA]</scope>
    <source>
        <strain evidence="9 10">CE91-St30</strain>
    </source>
</reference>
<dbReference type="CDD" id="cd01949">
    <property type="entry name" value="GGDEF"/>
    <property type="match status" value="1"/>
</dbReference>
<dbReference type="SMART" id="SM00267">
    <property type="entry name" value="GGDEF"/>
    <property type="match status" value="1"/>
</dbReference>
<organism evidence="9 10">
    <name type="scientific">Raoultibacter timonensis</name>
    <dbReference type="NCBI Taxonomy" id="1907662"/>
    <lineage>
        <taxon>Bacteria</taxon>
        <taxon>Bacillati</taxon>
        <taxon>Actinomycetota</taxon>
        <taxon>Coriobacteriia</taxon>
        <taxon>Eggerthellales</taxon>
        <taxon>Eggerthellaceae</taxon>
        <taxon>Raoultibacter</taxon>
    </lineage>
</organism>
<evidence type="ECO:0000259" key="8">
    <source>
        <dbReference type="PROSITE" id="PS50887"/>
    </source>
</evidence>
<evidence type="ECO:0000259" key="7">
    <source>
        <dbReference type="PROSITE" id="PS50883"/>
    </source>
</evidence>
<dbReference type="Gene3D" id="3.30.450.20">
    <property type="entry name" value="PAS domain"/>
    <property type="match status" value="1"/>
</dbReference>
<dbReference type="InterPro" id="IPR000160">
    <property type="entry name" value="GGDEF_dom"/>
</dbReference>
<evidence type="ECO:0000256" key="3">
    <source>
        <dbReference type="ARBA" id="ARBA00022692"/>
    </source>
</evidence>
<dbReference type="EMBL" id="AP025564">
    <property type="protein sequence ID" value="BDE97166.1"/>
    <property type="molecule type" value="Genomic_DNA"/>
</dbReference>
<dbReference type="InterPro" id="IPR043128">
    <property type="entry name" value="Rev_trsase/Diguanyl_cyclase"/>
</dbReference>
<dbReference type="InterPro" id="IPR050706">
    <property type="entry name" value="Cyclic-di-GMP_PDE-like"/>
</dbReference>
<keyword evidence="3 6" id="KW-0812">Transmembrane</keyword>